<sequence length="496" mass="54309">MTDESKTETEVVSSKTPDLEHASSSQLSEDAKVIYWEGGEQDLERPLNWSGRKKWANLSMVSLFTFLTPLASSMVAPGVASIMNEFQYSNQTVSAFVVSIYILGYSVGPLFLAPLSEMHGRLPVYHSSNVMYCVWTMACALSPNVASLLVFRFLAGVAGSCSLTLSAGSITDLIVTEKRGGAIAVFALGPMLGPCVGPVMGGYLSESPGWRWVFWVLTIASGICTVLAMVVQNETYEPILLQRHVDKLRKQRPNEQLQSRLKSVLPEKDYMWLSLVRPLRMLIFSPIVCVFSVYMGIVYGYLYLLFTSLPGVFQDYFGFGTGEVGLTYLGIGIGLLLGVVVFGAVSDRTVKRHAKRFNGVMKPESRLSLLVPASILTPAGLLWYGWSAERHLHWIMPIMGTALVGAGLVASFMPIQTYLVDSFPQYSASVLAAATLLRSLAGAFLPLAGPGMYEALGYGWGSTLLALVALAMTPISWAMYKHGEKVRTHPRFQVQF</sequence>
<feature type="transmembrane region" description="Helical" evidence="7">
    <location>
        <begin position="326"/>
        <end position="346"/>
    </location>
</feature>
<dbReference type="PANTHER" id="PTHR23502:SF68">
    <property type="entry name" value="MULTIDRUG TRANSPORTER, PUTATIVE (AFU_ORTHOLOGUE AFUA_3G01120)-RELATED"/>
    <property type="match status" value="1"/>
</dbReference>
<evidence type="ECO:0000256" key="2">
    <source>
        <dbReference type="ARBA" id="ARBA00008335"/>
    </source>
</evidence>
<dbReference type="VEuPathDB" id="FungiDB:PV10_04333"/>
<feature type="transmembrane region" description="Helical" evidence="7">
    <location>
        <begin position="367"/>
        <end position="386"/>
    </location>
</feature>
<protein>
    <recommendedName>
        <fullName evidence="8">Major facilitator superfamily (MFS) profile domain-containing protein</fullName>
    </recommendedName>
</protein>
<dbReference type="OrthoDB" id="5296287at2759"/>
<evidence type="ECO:0000256" key="6">
    <source>
        <dbReference type="SAM" id="MobiDB-lite"/>
    </source>
</evidence>
<dbReference type="CDD" id="cd17323">
    <property type="entry name" value="MFS_Tpo1_MDR_like"/>
    <property type="match status" value="1"/>
</dbReference>
<evidence type="ECO:0000256" key="1">
    <source>
        <dbReference type="ARBA" id="ARBA00004141"/>
    </source>
</evidence>
<dbReference type="FunFam" id="1.20.1250.20:FF:000011">
    <property type="entry name" value="MFS multidrug transporter, putative"/>
    <property type="match status" value="1"/>
</dbReference>
<keyword evidence="3 7" id="KW-0812">Transmembrane</keyword>
<gene>
    <name evidence="9" type="ORF">PV10_04333</name>
</gene>
<evidence type="ECO:0000256" key="3">
    <source>
        <dbReference type="ARBA" id="ARBA00022692"/>
    </source>
</evidence>
<evidence type="ECO:0000256" key="4">
    <source>
        <dbReference type="ARBA" id="ARBA00022989"/>
    </source>
</evidence>
<evidence type="ECO:0000313" key="10">
    <source>
        <dbReference type="Proteomes" id="UP000054302"/>
    </source>
</evidence>
<name>A0A0D1ZH31_EXOME</name>
<accession>A0A0D1ZH31</accession>
<feature type="transmembrane region" description="Helical" evidence="7">
    <location>
        <begin position="426"/>
        <end position="448"/>
    </location>
</feature>
<keyword evidence="4 7" id="KW-1133">Transmembrane helix</keyword>
<keyword evidence="10" id="KW-1185">Reference proteome</keyword>
<dbReference type="PANTHER" id="PTHR23502">
    <property type="entry name" value="MAJOR FACILITATOR SUPERFAMILY"/>
    <property type="match status" value="1"/>
</dbReference>
<dbReference type="STRING" id="212818.A0A0D1ZH31"/>
<evidence type="ECO:0000256" key="5">
    <source>
        <dbReference type="ARBA" id="ARBA00023136"/>
    </source>
</evidence>
<feature type="transmembrane region" description="Helical" evidence="7">
    <location>
        <begin position="460"/>
        <end position="480"/>
    </location>
</feature>
<dbReference type="GeneID" id="27322178"/>
<dbReference type="InterPro" id="IPR036259">
    <property type="entry name" value="MFS_trans_sf"/>
</dbReference>
<feature type="transmembrane region" description="Helical" evidence="7">
    <location>
        <begin position="392"/>
        <end position="414"/>
    </location>
</feature>
<dbReference type="OMA" id="CCPATIG"/>
<dbReference type="Proteomes" id="UP000054302">
    <property type="component" value="Unassembled WGS sequence"/>
</dbReference>
<dbReference type="Pfam" id="PF07690">
    <property type="entry name" value="MFS_1"/>
    <property type="match status" value="1"/>
</dbReference>
<dbReference type="AlphaFoldDB" id="A0A0D1ZH31"/>
<dbReference type="HOGENOM" id="CLU_008455_1_1_1"/>
<comment type="subcellular location">
    <subcellularLocation>
        <location evidence="1">Membrane</location>
        <topology evidence="1">Multi-pass membrane protein</topology>
    </subcellularLocation>
</comment>
<dbReference type="GO" id="GO:0022857">
    <property type="term" value="F:transmembrane transporter activity"/>
    <property type="evidence" value="ECO:0007669"/>
    <property type="project" value="InterPro"/>
</dbReference>
<proteinExistence type="inferred from homology"/>
<comment type="similarity">
    <text evidence="2">Belongs to the major facilitator superfamily.</text>
</comment>
<feature type="compositionally biased region" description="Polar residues" evidence="6">
    <location>
        <begin position="10"/>
        <end position="25"/>
    </location>
</feature>
<feature type="transmembrane region" description="Helical" evidence="7">
    <location>
        <begin position="212"/>
        <end position="231"/>
    </location>
</feature>
<feature type="region of interest" description="Disordered" evidence="6">
    <location>
        <begin position="1"/>
        <end position="25"/>
    </location>
</feature>
<feature type="transmembrane region" description="Helical" evidence="7">
    <location>
        <begin position="92"/>
        <end position="112"/>
    </location>
</feature>
<evidence type="ECO:0000259" key="8">
    <source>
        <dbReference type="PROSITE" id="PS50850"/>
    </source>
</evidence>
<organism evidence="9 10">
    <name type="scientific">Exophiala mesophila</name>
    <name type="common">Black yeast-like fungus</name>
    <dbReference type="NCBI Taxonomy" id="212818"/>
    <lineage>
        <taxon>Eukaryota</taxon>
        <taxon>Fungi</taxon>
        <taxon>Dikarya</taxon>
        <taxon>Ascomycota</taxon>
        <taxon>Pezizomycotina</taxon>
        <taxon>Eurotiomycetes</taxon>
        <taxon>Chaetothyriomycetidae</taxon>
        <taxon>Chaetothyriales</taxon>
        <taxon>Herpotrichiellaceae</taxon>
        <taxon>Exophiala</taxon>
    </lineage>
</organism>
<keyword evidence="5 7" id="KW-0472">Membrane</keyword>
<feature type="transmembrane region" description="Helical" evidence="7">
    <location>
        <begin position="182"/>
        <end position="200"/>
    </location>
</feature>
<dbReference type="SUPFAM" id="SSF103473">
    <property type="entry name" value="MFS general substrate transporter"/>
    <property type="match status" value="1"/>
</dbReference>
<feature type="transmembrane region" description="Helical" evidence="7">
    <location>
        <begin position="281"/>
        <end position="306"/>
    </location>
</feature>
<feature type="transmembrane region" description="Helical" evidence="7">
    <location>
        <begin position="149"/>
        <end position="170"/>
    </location>
</feature>
<feature type="domain" description="Major facilitator superfamily (MFS) profile" evidence="8">
    <location>
        <begin position="57"/>
        <end position="486"/>
    </location>
</feature>
<dbReference type="EMBL" id="KN847522">
    <property type="protein sequence ID" value="KIV93089.1"/>
    <property type="molecule type" value="Genomic_DNA"/>
</dbReference>
<feature type="transmembrane region" description="Helical" evidence="7">
    <location>
        <begin position="124"/>
        <end position="143"/>
    </location>
</feature>
<dbReference type="PROSITE" id="PS50850">
    <property type="entry name" value="MFS"/>
    <property type="match status" value="1"/>
</dbReference>
<dbReference type="GO" id="GO:0016020">
    <property type="term" value="C:membrane"/>
    <property type="evidence" value="ECO:0007669"/>
    <property type="project" value="UniProtKB-SubCell"/>
</dbReference>
<dbReference type="RefSeq" id="XP_016224663.1">
    <property type="nucleotide sequence ID" value="XM_016368875.1"/>
</dbReference>
<dbReference type="InterPro" id="IPR011701">
    <property type="entry name" value="MFS"/>
</dbReference>
<reference evidence="9 10" key="1">
    <citation type="submission" date="2015-01" db="EMBL/GenBank/DDBJ databases">
        <title>The Genome Sequence of Exophiala mesophila CBS40295.</title>
        <authorList>
            <consortium name="The Broad Institute Genomics Platform"/>
            <person name="Cuomo C."/>
            <person name="de Hoog S."/>
            <person name="Gorbushina A."/>
            <person name="Stielow B."/>
            <person name="Teixiera M."/>
            <person name="Abouelleil A."/>
            <person name="Chapman S.B."/>
            <person name="Priest M."/>
            <person name="Young S.K."/>
            <person name="Wortman J."/>
            <person name="Nusbaum C."/>
            <person name="Birren B."/>
        </authorList>
    </citation>
    <scope>NUCLEOTIDE SEQUENCE [LARGE SCALE GENOMIC DNA]</scope>
    <source>
        <strain evidence="9 10">CBS 40295</strain>
    </source>
</reference>
<dbReference type="Gene3D" id="1.20.1250.20">
    <property type="entry name" value="MFS general substrate transporter like domains"/>
    <property type="match status" value="1"/>
</dbReference>
<dbReference type="InterPro" id="IPR020846">
    <property type="entry name" value="MFS_dom"/>
</dbReference>
<feature type="transmembrane region" description="Helical" evidence="7">
    <location>
        <begin position="55"/>
        <end position="80"/>
    </location>
</feature>
<evidence type="ECO:0000256" key="7">
    <source>
        <dbReference type="SAM" id="Phobius"/>
    </source>
</evidence>
<evidence type="ECO:0000313" key="9">
    <source>
        <dbReference type="EMBL" id="KIV93089.1"/>
    </source>
</evidence>